<dbReference type="Proteomes" id="UP001307168">
    <property type="component" value="Unassembled WGS sequence"/>
</dbReference>
<gene>
    <name evidence="2" type="ORF">P4706_20635</name>
</gene>
<name>A0AAW9NKV9_9BACI</name>
<keyword evidence="1" id="KW-0812">Transmembrane</keyword>
<protein>
    <submittedName>
        <fullName evidence="2">Uncharacterized protein</fullName>
    </submittedName>
</protein>
<dbReference type="EMBL" id="JARNBH010000022">
    <property type="protein sequence ID" value="MEC0275454.1"/>
    <property type="molecule type" value="Genomic_DNA"/>
</dbReference>
<evidence type="ECO:0000256" key="1">
    <source>
        <dbReference type="SAM" id="Phobius"/>
    </source>
</evidence>
<proteinExistence type="predicted"/>
<evidence type="ECO:0000313" key="2">
    <source>
        <dbReference type="EMBL" id="MEC0275454.1"/>
    </source>
</evidence>
<dbReference type="RefSeq" id="WP_367407626.1">
    <property type="nucleotide sequence ID" value="NZ_JARNBH010000022.1"/>
</dbReference>
<evidence type="ECO:0000313" key="3">
    <source>
        <dbReference type="Proteomes" id="UP001307168"/>
    </source>
</evidence>
<reference evidence="2 3" key="1">
    <citation type="submission" date="2023-03" db="EMBL/GenBank/DDBJ databases">
        <title>Bacillus Genome Sequencing.</title>
        <authorList>
            <person name="Dunlap C."/>
        </authorList>
    </citation>
    <scope>NUCLEOTIDE SEQUENCE [LARGE SCALE GENOMIC DNA]</scope>
    <source>
        <strain evidence="2 3">B-41290</strain>
    </source>
</reference>
<keyword evidence="3" id="KW-1185">Reference proteome</keyword>
<accession>A0AAW9NKV9</accession>
<feature type="transmembrane region" description="Helical" evidence="1">
    <location>
        <begin position="21"/>
        <end position="40"/>
    </location>
</feature>
<organism evidence="2 3">
    <name type="scientific">Peribacillus castrilensis</name>
    <dbReference type="NCBI Taxonomy" id="2897690"/>
    <lineage>
        <taxon>Bacteria</taxon>
        <taxon>Bacillati</taxon>
        <taxon>Bacillota</taxon>
        <taxon>Bacilli</taxon>
        <taxon>Bacillales</taxon>
        <taxon>Bacillaceae</taxon>
        <taxon>Peribacillus</taxon>
    </lineage>
</organism>
<dbReference type="AlphaFoldDB" id="A0AAW9NKV9"/>
<keyword evidence="1" id="KW-0472">Membrane</keyword>
<comment type="caution">
    <text evidence="2">The sequence shown here is derived from an EMBL/GenBank/DDBJ whole genome shotgun (WGS) entry which is preliminary data.</text>
</comment>
<sequence length="41" mass="5068">MKNVVKKLLNFIEKREEKLKKIFECILLLDFVLLFFQFSMM</sequence>
<keyword evidence="1" id="KW-1133">Transmembrane helix</keyword>